<dbReference type="PANTHER" id="PTHR23526">
    <property type="entry name" value="INTEGRAL MEMBRANE TRANSPORT PROTEIN-RELATED"/>
    <property type="match status" value="1"/>
</dbReference>
<protein>
    <submittedName>
        <fullName evidence="5">Major facilitator superfamily permease</fullName>
    </submittedName>
</protein>
<feature type="transmembrane region" description="Helical" evidence="4">
    <location>
        <begin position="171"/>
        <end position="191"/>
    </location>
</feature>
<evidence type="ECO:0000313" key="5">
    <source>
        <dbReference type="EMBL" id="GAC32115.1"/>
    </source>
</evidence>
<dbReference type="EMBL" id="BAER01000028">
    <property type="protein sequence ID" value="GAC32115.1"/>
    <property type="molecule type" value="Genomic_DNA"/>
</dbReference>
<dbReference type="AlphaFoldDB" id="K7A9N5"/>
<evidence type="ECO:0000256" key="1">
    <source>
        <dbReference type="ARBA" id="ARBA00022692"/>
    </source>
</evidence>
<dbReference type="InterPro" id="IPR011701">
    <property type="entry name" value="MFS"/>
</dbReference>
<keyword evidence="3 4" id="KW-0472">Membrane</keyword>
<reference evidence="6" key="1">
    <citation type="journal article" date="2014" name="Environ. Microbiol.">
        <title>Comparative genomics of the marine bacterial genus Glaciecola reveals the high degree of genomic diversity and genomic characteristic for cold adaptation.</title>
        <authorList>
            <person name="Qin Q.L."/>
            <person name="Xie B.B."/>
            <person name="Yu Y."/>
            <person name="Shu Y.L."/>
            <person name="Rong J.C."/>
            <person name="Zhang Y.J."/>
            <person name="Zhao D.L."/>
            <person name="Chen X.L."/>
            <person name="Zhang X.Y."/>
            <person name="Chen B."/>
            <person name="Zhou B.C."/>
            <person name="Zhang Y.Z."/>
        </authorList>
    </citation>
    <scope>NUCLEOTIDE SEQUENCE [LARGE SCALE GENOMIC DNA]</scope>
    <source>
        <strain evidence="6">LMG 21857</strain>
    </source>
</reference>
<dbReference type="InterPro" id="IPR052528">
    <property type="entry name" value="Sugar_transport-like"/>
</dbReference>
<dbReference type="Pfam" id="PF07690">
    <property type="entry name" value="MFS_1"/>
    <property type="match status" value="1"/>
</dbReference>
<keyword evidence="2 4" id="KW-1133">Transmembrane helix</keyword>
<feature type="transmembrane region" description="Helical" evidence="4">
    <location>
        <begin position="253"/>
        <end position="272"/>
    </location>
</feature>
<evidence type="ECO:0000256" key="4">
    <source>
        <dbReference type="SAM" id="Phobius"/>
    </source>
</evidence>
<sequence>MSKASGSGAFLRLVVISSMTKLADILISAKTTLPWVLTSIGAPSWMISLLVPVRESGSLIPQWPLKQRIQQFTQRQRVWRVGVFVQASAIMGMVPAVAFLSPYSGGLLILFLLIVLSLGRALCSLTMKDMEGVLIEKGRRGKLVGFASGISGLLSLLSALALILGEAHFDQVWLLWIIASASMLFIATLPLSLTLHAKVESDENDQQASFLFTLKHDRALLHLIISRCLLLHSALIAPFFVSITTSQDDTFQLPYFIAASSLATFLSSYVWGTWSDKSAVLTIRIATGICLLASGVFYLCFGLASLWLNVGLFFFLSVGYAGVRTARKTYLLDIADGNTRTQYVATANTVVGYVLLAFGGVYAVLYPIIGEQILPLMSAFLFIGLMQSYWLKKEK</sequence>
<keyword evidence="6" id="KW-1185">Reference proteome</keyword>
<gene>
    <name evidence="5" type="ORF">GPLA_1200</name>
</gene>
<dbReference type="PANTHER" id="PTHR23526:SF2">
    <property type="entry name" value="MAJOR FACILITATOR SUPERFAMILY (MFS) PROFILE DOMAIN-CONTAINING PROTEIN"/>
    <property type="match status" value="1"/>
</dbReference>
<proteinExistence type="predicted"/>
<dbReference type="GO" id="GO:0022857">
    <property type="term" value="F:transmembrane transporter activity"/>
    <property type="evidence" value="ECO:0007669"/>
    <property type="project" value="InterPro"/>
</dbReference>
<feature type="transmembrane region" description="Helical" evidence="4">
    <location>
        <begin position="279"/>
        <end position="299"/>
    </location>
</feature>
<dbReference type="Gene3D" id="1.20.1250.20">
    <property type="entry name" value="MFS general substrate transporter like domains"/>
    <property type="match status" value="1"/>
</dbReference>
<feature type="transmembrane region" description="Helical" evidence="4">
    <location>
        <begin position="305"/>
        <end position="323"/>
    </location>
</feature>
<dbReference type="Proteomes" id="UP000006322">
    <property type="component" value="Unassembled WGS sequence"/>
</dbReference>
<accession>K7A9N5</accession>
<evidence type="ECO:0000256" key="3">
    <source>
        <dbReference type="ARBA" id="ARBA00023136"/>
    </source>
</evidence>
<feature type="transmembrane region" description="Helical" evidence="4">
    <location>
        <begin position="106"/>
        <end position="123"/>
    </location>
</feature>
<feature type="transmembrane region" description="Helical" evidence="4">
    <location>
        <begin position="372"/>
        <end position="391"/>
    </location>
</feature>
<feature type="transmembrane region" description="Helical" evidence="4">
    <location>
        <begin position="143"/>
        <end position="165"/>
    </location>
</feature>
<evidence type="ECO:0000313" key="6">
    <source>
        <dbReference type="Proteomes" id="UP000006322"/>
    </source>
</evidence>
<feature type="transmembrane region" description="Helical" evidence="4">
    <location>
        <begin position="78"/>
        <end position="100"/>
    </location>
</feature>
<dbReference type="InterPro" id="IPR036259">
    <property type="entry name" value="MFS_trans_sf"/>
</dbReference>
<comment type="caution">
    <text evidence="5">The sequence shown here is derived from an EMBL/GenBank/DDBJ whole genome shotgun (WGS) entry which is preliminary data.</text>
</comment>
<evidence type="ECO:0000256" key="2">
    <source>
        <dbReference type="ARBA" id="ARBA00022989"/>
    </source>
</evidence>
<dbReference type="STRING" id="1129793.GPLA_1200"/>
<keyword evidence="1 4" id="KW-0812">Transmembrane</keyword>
<organism evidence="5 6">
    <name type="scientific">Paraglaciecola polaris LMG 21857</name>
    <dbReference type="NCBI Taxonomy" id="1129793"/>
    <lineage>
        <taxon>Bacteria</taxon>
        <taxon>Pseudomonadati</taxon>
        <taxon>Pseudomonadota</taxon>
        <taxon>Gammaproteobacteria</taxon>
        <taxon>Alteromonadales</taxon>
        <taxon>Alteromonadaceae</taxon>
        <taxon>Paraglaciecola</taxon>
    </lineage>
</organism>
<name>K7A9N5_9ALTE</name>
<feature type="transmembrane region" description="Helical" evidence="4">
    <location>
        <begin position="219"/>
        <end position="241"/>
    </location>
</feature>
<feature type="transmembrane region" description="Helical" evidence="4">
    <location>
        <begin position="343"/>
        <end position="366"/>
    </location>
</feature>
<dbReference type="SUPFAM" id="SSF103473">
    <property type="entry name" value="MFS general substrate transporter"/>
    <property type="match status" value="1"/>
</dbReference>